<feature type="transmembrane region" description="Helical" evidence="1">
    <location>
        <begin position="126"/>
        <end position="147"/>
    </location>
</feature>
<organism evidence="3 4">
    <name type="scientific">Phaeodactylibacter xiamenensis</name>
    <dbReference type="NCBI Taxonomy" id="1524460"/>
    <lineage>
        <taxon>Bacteria</taxon>
        <taxon>Pseudomonadati</taxon>
        <taxon>Bacteroidota</taxon>
        <taxon>Saprospiria</taxon>
        <taxon>Saprospirales</taxon>
        <taxon>Haliscomenobacteraceae</taxon>
        <taxon>Phaeodactylibacter</taxon>
    </lineage>
</organism>
<keyword evidence="1" id="KW-0812">Transmembrane</keyword>
<feature type="transmembrane region" description="Helical" evidence="1">
    <location>
        <begin position="21"/>
        <end position="37"/>
    </location>
</feature>
<dbReference type="Pfam" id="PF06580">
    <property type="entry name" value="His_kinase"/>
    <property type="match status" value="1"/>
</dbReference>
<name>A0A098RZS8_9BACT</name>
<sequence length="307" mass="34699">MSEQNHSWTRDLRWKSLLKQFLLGGGAITLTFGWYLLAEGEWVEFLSNFTVNGILWVLIGIGSGMLVEWLDTKIPWLEAPAKRVVVSLVLMVLYSLVVAMLVLFLYAGLVYGIAPLQALRNVGYTFPLTVVLITLFVGTFLHGRGFFLAWKASFKEAEEHKRAALAAKYEALKNQVNPHFLFNSFNVLSNLVYKDADLAAEFIQQLSKVYRYVLETQQQELISLEQEMEMLKAYLFLLEIRFGESLKVETAVDVEPTDAVVPLTLQMLAENAVKHNIASKKQPLHLSITRQNGTLTISNSLQLKGNQ</sequence>
<reference evidence="3 4" key="1">
    <citation type="journal article" date="2014" name="Int. J. Syst. Evol. Microbiol.">
        <title>Phaeodactylibacter xiamenensis gen. nov., sp. nov., a member of the family Saprospiraceae isolated from the marine alga Phaeodactylum tricornutum.</title>
        <authorList>
            <person name="Chen Z.Jr."/>
            <person name="Lei X."/>
            <person name="Lai Q."/>
            <person name="Li Y."/>
            <person name="Zhang B."/>
            <person name="Zhang J."/>
            <person name="Zhang H."/>
            <person name="Yang L."/>
            <person name="Zheng W."/>
            <person name="Tian Y."/>
            <person name="Yu Z."/>
            <person name="Xu H.Jr."/>
            <person name="Zheng T."/>
        </authorList>
    </citation>
    <scope>NUCLEOTIDE SEQUENCE [LARGE SCALE GENOMIC DNA]</scope>
    <source>
        <strain evidence="3 4">KD52</strain>
    </source>
</reference>
<feature type="domain" description="Signal transduction histidine kinase internal region" evidence="2">
    <location>
        <begin position="167"/>
        <end position="246"/>
    </location>
</feature>
<keyword evidence="1" id="KW-0472">Membrane</keyword>
<dbReference type="PANTHER" id="PTHR34220">
    <property type="entry name" value="SENSOR HISTIDINE KINASE YPDA"/>
    <property type="match status" value="1"/>
</dbReference>
<evidence type="ECO:0000313" key="4">
    <source>
        <dbReference type="Proteomes" id="UP000029736"/>
    </source>
</evidence>
<dbReference type="GO" id="GO:0016020">
    <property type="term" value="C:membrane"/>
    <property type="evidence" value="ECO:0007669"/>
    <property type="project" value="InterPro"/>
</dbReference>
<dbReference type="RefSeq" id="WP_044228423.1">
    <property type="nucleotide sequence ID" value="NZ_JBKAGJ010000004.1"/>
</dbReference>
<feature type="transmembrane region" description="Helical" evidence="1">
    <location>
        <begin position="88"/>
        <end position="114"/>
    </location>
</feature>
<dbReference type="Proteomes" id="UP000029736">
    <property type="component" value="Unassembled WGS sequence"/>
</dbReference>
<keyword evidence="1" id="KW-1133">Transmembrane helix</keyword>
<evidence type="ECO:0000256" key="1">
    <source>
        <dbReference type="SAM" id="Phobius"/>
    </source>
</evidence>
<accession>A0A098RZS8</accession>
<dbReference type="PANTHER" id="PTHR34220:SF7">
    <property type="entry name" value="SENSOR HISTIDINE KINASE YPDA"/>
    <property type="match status" value="1"/>
</dbReference>
<feature type="transmembrane region" description="Helical" evidence="1">
    <location>
        <begin position="49"/>
        <end position="67"/>
    </location>
</feature>
<keyword evidence="4" id="KW-1185">Reference proteome</keyword>
<dbReference type="AlphaFoldDB" id="A0A098RZS8"/>
<dbReference type="OrthoDB" id="927174at2"/>
<evidence type="ECO:0000259" key="2">
    <source>
        <dbReference type="Pfam" id="PF06580"/>
    </source>
</evidence>
<evidence type="ECO:0000313" key="3">
    <source>
        <dbReference type="EMBL" id="KGE85341.1"/>
    </source>
</evidence>
<dbReference type="InterPro" id="IPR010559">
    <property type="entry name" value="Sig_transdc_His_kin_internal"/>
</dbReference>
<dbReference type="EMBL" id="JPOS01000090">
    <property type="protein sequence ID" value="KGE85341.1"/>
    <property type="molecule type" value="Genomic_DNA"/>
</dbReference>
<gene>
    <name evidence="3" type="ORF">IX84_27960</name>
</gene>
<dbReference type="GO" id="GO:0000155">
    <property type="term" value="F:phosphorelay sensor kinase activity"/>
    <property type="evidence" value="ECO:0007669"/>
    <property type="project" value="InterPro"/>
</dbReference>
<protein>
    <recommendedName>
        <fullName evidence="2">Signal transduction histidine kinase internal region domain-containing protein</fullName>
    </recommendedName>
</protein>
<comment type="caution">
    <text evidence="3">The sequence shown here is derived from an EMBL/GenBank/DDBJ whole genome shotgun (WGS) entry which is preliminary data.</text>
</comment>
<dbReference type="STRING" id="1524460.IX84_27960"/>
<proteinExistence type="predicted"/>
<dbReference type="InterPro" id="IPR050640">
    <property type="entry name" value="Bact_2-comp_sensor_kinase"/>
</dbReference>